<organism evidence="1 2">
    <name type="scientific">Zingiber officinale</name>
    <name type="common">Ginger</name>
    <name type="synonym">Amomum zingiber</name>
    <dbReference type="NCBI Taxonomy" id="94328"/>
    <lineage>
        <taxon>Eukaryota</taxon>
        <taxon>Viridiplantae</taxon>
        <taxon>Streptophyta</taxon>
        <taxon>Embryophyta</taxon>
        <taxon>Tracheophyta</taxon>
        <taxon>Spermatophyta</taxon>
        <taxon>Magnoliopsida</taxon>
        <taxon>Liliopsida</taxon>
        <taxon>Zingiberales</taxon>
        <taxon>Zingiberaceae</taxon>
        <taxon>Zingiber</taxon>
    </lineage>
</organism>
<protein>
    <submittedName>
        <fullName evidence="1">Uncharacterized protein</fullName>
    </submittedName>
</protein>
<dbReference type="AlphaFoldDB" id="A0A8J5HHF4"/>
<proteinExistence type="predicted"/>
<keyword evidence="2" id="KW-1185">Reference proteome</keyword>
<dbReference type="EMBL" id="JACMSC010000005">
    <property type="protein sequence ID" value="KAG6522023.1"/>
    <property type="molecule type" value="Genomic_DNA"/>
</dbReference>
<evidence type="ECO:0000313" key="1">
    <source>
        <dbReference type="EMBL" id="KAG6522023.1"/>
    </source>
</evidence>
<evidence type="ECO:0000313" key="2">
    <source>
        <dbReference type="Proteomes" id="UP000734854"/>
    </source>
</evidence>
<accession>A0A8J5HHF4</accession>
<dbReference type="Proteomes" id="UP000734854">
    <property type="component" value="Unassembled WGS sequence"/>
</dbReference>
<sequence length="55" mass="6677">MLECCCYLHWYSRVDYSCWCSSSPAGLILYWTYKEPEWICSIHKGIDRYKMSWIA</sequence>
<comment type="caution">
    <text evidence="1">The sequence shown here is derived from an EMBL/GenBank/DDBJ whole genome shotgun (WGS) entry which is preliminary data.</text>
</comment>
<gene>
    <name evidence="1" type="ORF">ZIOFF_019157</name>
</gene>
<reference evidence="1 2" key="1">
    <citation type="submission" date="2020-08" db="EMBL/GenBank/DDBJ databases">
        <title>Plant Genome Project.</title>
        <authorList>
            <person name="Zhang R.-G."/>
        </authorList>
    </citation>
    <scope>NUCLEOTIDE SEQUENCE [LARGE SCALE GENOMIC DNA]</scope>
    <source>
        <tissue evidence="1">Rhizome</tissue>
    </source>
</reference>
<name>A0A8J5HHF4_ZINOF</name>